<sequence length="294" mass="33533">MNKPNCCFRREMIDNYSLIVSYWLRTFGIRQWVSELGSVLLHYAVHPISFDSHPKSYGFKDDIIFGDNDKTLISKSSGYIFAQLNFVVDLRMNAITNVNNRYEAWEFELINFDTKCSHYFGFLECKESTKAIVNTFGAKKNAALFKCVHFYCPTFSHRATGITNFGNWGTAHGAHLAKIVANHDYVSFFLGRDIDSQVRASTSIRITRKNERRAWADGDKLGFKIDRKSKDCRIYRNGEELGVAFSNLPDFIIPVVNSYKKMECKVAKNESADLSTGYTISSGNIKVMAFVIGY</sequence>
<accession>X6MS89</accession>
<dbReference type="Proteomes" id="UP000023152">
    <property type="component" value="Unassembled WGS sequence"/>
</dbReference>
<name>X6MS89_RETFI</name>
<dbReference type="EMBL" id="ASPP01018680">
    <property type="protein sequence ID" value="ETO15940.1"/>
    <property type="molecule type" value="Genomic_DNA"/>
</dbReference>
<evidence type="ECO:0008006" key="3">
    <source>
        <dbReference type="Google" id="ProtNLM"/>
    </source>
</evidence>
<organism evidence="1 2">
    <name type="scientific">Reticulomyxa filosa</name>
    <dbReference type="NCBI Taxonomy" id="46433"/>
    <lineage>
        <taxon>Eukaryota</taxon>
        <taxon>Sar</taxon>
        <taxon>Rhizaria</taxon>
        <taxon>Retaria</taxon>
        <taxon>Foraminifera</taxon>
        <taxon>Monothalamids</taxon>
        <taxon>Reticulomyxidae</taxon>
        <taxon>Reticulomyxa</taxon>
    </lineage>
</organism>
<reference evidence="1 2" key="1">
    <citation type="journal article" date="2013" name="Curr. Biol.">
        <title>The Genome of the Foraminiferan Reticulomyxa filosa.</title>
        <authorList>
            <person name="Glockner G."/>
            <person name="Hulsmann N."/>
            <person name="Schleicher M."/>
            <person name="Noegel A.A."/>
            <person name="Eichinger L."/>
            <person name="Gallinger C."/>
            <person name="Pawlowski J."/>
            <person name="Sierra R."/>
            <person name="Euteneuer U."/>
            <person name="Pillet L."/>
            <person name="Moustafa A."/>
            <person name="Platzer M."/>
            <person name="Groth M."/>
            <person name="Szafranski K."/>
            <person name="Schliwa M."/>
        </authorList>
    </citation>
    <scope>NUCLEOTIDE SEQUENCE [LARGE SCALE GENOMIC DNA]</scope>
</reference>
<protein>
    <recommendedName>
        <fullName evidence="3">SPRY domain-containing protein</fullName>
    </recommendedName>
</protein>
<comment type="caution">
    <text evidence="1">The sequence shown here is derived from an EMBL/GenBank/DDBJ whole genome shotgun (WGS) entry which is preliminary data.</text>
</comment>
<dbReference type="InterPro" id="IPR043136">
    <property type="entry name" value="B30.2/SPRY_sf"/>
</dbReference>
<evidence type="ECO:0000313" key="1">
    <source>
        <dbReference type="EMBL" id="ETO15940.1"/>
    </source>
</evidence>
<proteinExistence type="predicted"/>
<dbReference type="Gene3D" id="2.60.120.920">
    <property type="match status" value="1"/>
</dbReference>
<evidence type="ECO:0000313" key="2">
    <source>
        <dbReference type="Proteomes" id="UP000023152"/>
    </source>
</evidence>
<dbReference type="AlphaFoldDB" id="X6MS89"/>
<keyword evidence="2" id="KW-1185">Reference proteome</keyword>
<gene>
    <name evidence="1" type="ORF">RFI_21420</name>
</gene>